<dbReference type="Proteomes" id="UP000190774">
    <property type="component" value="Unassembled WGS sequence"/>
</dbReference>
<feature type="domain" description="PAC" evidence="13">
    <location>
        <begin position="314"/>
        <end position="366"/>
    </location>
</feature>
<dbReference type="CDD" id="cd00082">
    <property type="entry name" value="HisKA"/>
    <property type="match status" value="1"/>
</dbReference>
<dbReference type="InterPro" id="IPR036097">
    <property type="entry name" value="HisK_dim/P_sf"/>
</dbReference>
<evidence type="ECO:0000313" key="15">
    <source>
        <dbReference type="EMBL" id="SKB03137.1"/>
    </source>
</evidence>
<dbReference type="SMART" id="SM00091">
    <property type="entry name" value="PAS"/>
    <property type="match status" value="1"/>
</dbReference>
<dbReference type="Gene3D" id="3.40.50.2300">
    <property type="match status" value="1"/>
</dbReference>
<dbReference type="InterPro" id="IPR004358">
    <property type="entry name" value="Sig_transdc_His_kin-like_C"/>
</dbReference>
<keyword evidence="5" id="KW-0808">Transferase</keyword>
<feature type="domain" description="Response regulatory" evidence="11">
    <location>
        <begin position="635"/>
        <end position="748"/>
    </location>
</feature>
<feature type="domain" description="Histidine kinase" evidence="10">
    <location>
        <begin position="384"/>
        <end position="611"/>
    </location>
</feature>
<dbReference type="InterPro" id="IPR036890">
    <property type="entry name" value="HATPase_C_sf"/>
</dbReference>
<feature type="domain" description="HAMP" evidence="14">
    <location>
        <begin position="181"/>
        <end position="234"/>
    </location>
</feature>
<dbReference type="InterPro" id="IPR003594">
    <property type="entry name" value="HATPase_dom"/>
</dbReference>
<keyword evidence="16" id="KW-1185">Reference proteome</keyword>
<dbReference type="Pfam" id="PF00072">
    <property type="entry name" value="Response_reg"/>
    <property type="match status" value="1"/>
</dbReference>
<dbReference type="Gene3D" id="6.10.340.10">
    <property type="match status" value="1"/>
</dbReference>
<dbReference type="InterPro" id="IPR033417">
    <property type="entry name" value="CHASE8"/>
</dbReference>
<evidence type="ECO:0000256" key="5">
    <source>
        <dbReference type="ARBA" id="ARBA00022679"/>
    </source>
</evidence>
<dbReference type="PROSITE" id="PS50109">
    <property type="entry name" value="HIS_KIN"/>
    <property type="match status" value="1"/>
</dbReference>
<dbReference type="InterPro" id="IPR011006">
    <property type="entry name" value="CheY-like_superfamily"/>
</dbReference>
<dbReference type="Pfam" id="PF02518">
    <property type="entry name" value="HATPase_c"/>
    <property type="match status" value="1"/>
</dbReference>
<dbReference type="InterPro" id="IPR005467">
    <property type="entry name" value="His_kinase_dom"/>
</dbReference>
<dbReference type="PRINTS" id="PR00344">
    <property type="entry name" value="BCTRLSENSOR"/>
</dbReference>
<dbReference type="CDD" id="cd06225">
    <property type="entry name" value="HAMP"/>
    <property type="match status" value="1"/>
</dbReference>
<dbReference type="STRING" id="48467.SAMN02745166_03774"/>
<keyword evidence="9" id="KW-1133">Transmembrane helix</keyword>
<dbReference type="SMART" id="SM00086">
    <property type="entry name" value="PAC"/>
    <property type="match status" value="1"/>
</dbReference>
<gene>
    <name evidence="15" type="ORF">SAMN02745166_03774</name>
</gene>
<protein>
    <recommendedName>
        <fullName evidence="3">histidine kinase</fullName>
        <ecNumber evidence="3">2.7.13.3</ecNumber>
    </recommendedName>
</protein>
<organism evidence="15 16">
    <name type="scientific">Prosthecobacter debontii</name>
    <dbReference type="NCBI Taxonomy" id="48467"/>
    <lineage>
        <taxon>Bacteria</taxon>
        <taxon>Pseudomonadati</taxon>
        <taxon>Verrucomicrobiota</taxon>
        <taxon>Verrucomicrobiia</taxon>
        <taxon>Verrucomicrobiales</taxon>
        <taxon>Verrucomicrobiaceae</taxon>
        <taxon>Prosthecobacter</taxon>
    </lineage>
</organism>
<keyword evidence="9" id="KW-0472">Membrane</keyword>
<evidence type="ECO:0000313" key="16">
    <source>
        <dbReference type="Proteomes" id="UP000190774"/>
    </source>
</evidence>
<dbReference type="AlphaFoldDB" id="A0A1T4YMT5"/>
<feature type="transmembrane region" description="Helical" evidence="9">
    <location>
        <begin position="15"/>
        <end position="38"/>
    </location>
</feature>
<keyword evidence="6" id="KW-0418">Kinase</keyword>
<dbReference type="SUPFAM" id="SSF158472">
    <property type="entry name" value="HAMP domain-like"/>
    <property type="match status" value="1"/>
</dbReference>
<dbReference type="PROSITE" id="PS50112">
    <property type="entry name" value="PAS"/>
    <property type="match status" value="1"/>
</dbReference>
<dbReference type="Pfam" id="PF17152">
    <property type="entry name" value="CHASE8"/>
    <property type="match status" value="1"/>
</dbReference>
<dbReference type="SUPFAM" id="SSF47384">
    <property type="entry name" value="Homodimeric domain of signal transducing histidine kinase"/>
    <property type="match status" value="1"/>
</dbReference>
<dbReference type="InterPro" id="IPR035965">
    <property type="entry name" value="PAS-like_dom_sf"/>
</dbReference>
<evidence type="ECO:0000259" key="14">
    <source>
        <dbReference type="PROSITE" id="PS50885"/>
    </source>
</evidence>
<comment type="subcellular location">
    <subcellularLocation>
        <location evidence="2">Membrane</location>
    </subcellularLocation>
</comment>
<dbReference type="GO" id="GO:0016020">
    <property type="term" value="C:membrane"/>
    <property type="evidence" value="ECO:0007669"/>
    <property type="project" value="UniProtKB-SubCell"/>
</dbReference>
<evidence type="ECO:0000256" key="2">
    <source>
        <dbReference type="ARBA" id="ARBA00004370"/>
    </source>
</evidence>
<dbReference type="InterPro" id="IPR003661">
    <property type="entry name" value="HisK_dim/P_dom"/>
</dbReference>
<dbReference type="SUPFAM" id="SSF55785">
    <property type="entry name" value="PYP-like sensor domain (PAS domain)"/>
    <property type="match status" value="1"/>
</dbReference>
<dbReference type="Pfam" id="PF00512">
    <property type="entry name" value="HisKA"/>
    <property type="match status" value="1"/>
</dbReference>
<evidence type="ECO:0000256" key="3">
    <source>
        <dbReference type="ARBA" id="ARBA00012438"/>
    </source>
</evidence>
<comment type="catalytic activity">
    <reaction evidence="1">
        <text>ATP + protein L-histidine = ADP + protein N-phospho-L-histidine.</text>
        <dbReference type="EC" id="2.7.13.3"/>
    </reaction>
</comment>
<evidence type="ECO:0000259" key="10">
    <source>
        <dbReference type="PROSITE" id="PS50109"/>
    </source>
</evidence>
<dbReference type="PROSITE" id="PS50113">
    <property type="entry name" value="PAC"/>
    <property type="match status" value="1"/>
</dbReference>
<dbReference type="CDD" id="cd00130">
    <property type="entry name" value="PAS"/>
    <property type="match status" value="1"/>
</dbReference>
<dbReference type="InterPro" id="IPR003660">
    <property type="entry name" value="HAMP_dom"/>
</dbReference>
<dbReference type="Gene3D" id="3.30.450.20">
    <property type="entry name" value="PAS domain"/>
    <property type="match status" value="1"/>
</dbReference>
<feature type="coiled-coil region" evidence="8">
    <location>
        <begin position="357"/>
        <end position="384"/>
    </location>
</feature>
<dbReference type="PANTHER" id="PTHR43547">
    <property type="entry name" value="TWO-COMPONENT HISTIDINE KINASE"/>
    <property type="match status" value="1"/>
</dbReference>
<dbReference type="NCBIfam" id="TIGR00229">
    <property type="entry name" value="sensory_box"/>
    <property type="match status" value="1"/>
</dbReference>
<dbReference type="CDD" id="cd16922">
    <property type="entry name" value="HATPase_EvgS-ArcB-TorS-like"/>
    <property type="match status" value="1"/>
</dbReference>
<proteinExistence type="predicted"/>
<evidence type="ECO:0000259" key="13">
    <source>
        <dbReference type="PROSITE" id="PS50113"/>
    </source>
</evidence>
<evidence type="ECO:0000256" key="9">
    <source>
        <dbReference type="SAM" id="Phobius"/>
    </source>
</evidence>
<evidence type="ECO:0000256" key="6">
    <source>
        <dbReference type="ARBA" id="ARBA00022777"/>
    </source>
</evidence>
<evidence type="ECO:0000256" key="1">
    <source>
        <dbReference type="ARBA" id="ARBA00000085"/>
    </source>
</evidence>
<feature type="modified residue" description="4-aspartylphosphate" evidence="7">
    <location>
        <position position="684"/>
    </location>
</feature>
<keyword evidence="9" id="KW-0812">Transmembrane</keyword>
<accession>A0A1T4YMT5</accession>
<evidence type="ECO:0000259" key="12">
    <source>
        <dbReference type="PROSITE" id="PS50112"/>
    </source>
</evidence>
<dbReference type="SMART" id="SM00388">
    <property type="entry name" value="HisKA"/>
    <property type="match status" value="1"/>
</dbReference>
<name>A0A1T4YMT5_9BACT</name>
<dbReference type="InterPro" id="IPR000700">
    <property type="entry name" value="PAS-assoc_C"/>
</dbReference>
<dbReference type="FunFam" id="3.30.565.10:FF:000010">
    <property type="entry name" value="Sensor histidine kinase RcsC"/>
    <property type="match status" value="1"/>
</dbReference>
<sequence length="764" mass="84116">MIPLRDAPIQQKLRVVLLLTTSLALVLMAGAVVTYEVLTFRRAVMTNTNVLAKVIGSISTSSLAFQNPGDAVEVLSVLSAEPQITAAALYDSQGKVFARFPEDAPDADIPTTPGRDGSFFGPDDLTLFQPVLEKGNRLGTIYMRANLSEMYSRLLTYGSLVLIVCIVAIVGSLAASTRLQQRISGPIGELAQTARAISEKQDYSVRATRHGLDEIGDFTDAFNQMLTRIEDGRAALSASEERLRLALEGSEMGTWDWNLLTHQITWDDFMFPLHGIEKKDWKGNPQGFFDLVHPEDRALIEQKMKEAIQSHKDVKLAFRIYGADGHLRHMATRGRVFLDSQGRPFRMSGVSMDVTQAKEIEEALQTAKNNAEAANRAKDEFLAILSHELRTPLTPVLATLAMLEESPDKPASFDAELEMIRRNVEVEARLIDDLLDITRIARGKLELYTRPVDLRGLLNHAVDNYLRGPAAQKNQQVRVNIEPANAWIQADASRITQVLWNLLQNACKFTPPEGSITIDLFTESGPTDSEKKTEVIIQVSDTGIGIEPQIQPLIFDAFEQGDPSRTRRFGGLGLGLAISRALVEMHGGKISASSPGPQKGATFTLKLPLINQVDEKATAPTIKEKGSDLPVDSLHILLVEDHVDSAQQLSRLLKRAGHRVTAASNLDQARQALQRESFDLLLSDLGLPDGSGHDLMREVMVHHPMPGIALSGYGMEEDFKESYAAGFSRHFTKPVNWPELKVAIQNLAPKEQGSTPLPEATNTH</sequence>
<dbReference type="PROSITE" id="PS50110">
    <property type="entry name" value="RESPONSE_REGULATORY"/>
    <property type="match status" value="1"/>
</dbReference>
<feature type="domain" description="PAS" evidence="12">
    <location>
        <begin position="239"/>
        <end position="311"/>
    </location>
</feature>
<dbReference type="SMART" id="SM00448">
    <property type="entry name" value="REC"/>
    <property type="match status" value="1"/>
</dbReference>
<dbReference type="EMBL" id="FUYE01000014">
    <property type="protein sequence ID" value="SKB03137.1"/>
    <property type="molecule type" value="Genomic_DNA"/>
</dbReference>
<evidence type="ECO:0000256" key="7">
    <source>
        <dbReference type="PROSITE-ProRule" id="PRU00169"/>
    </source>
</evidence>
<dbReference type="OrthoDB" id="186567at2"/>
<evidence type="ECO:0000259" key="11">
    <source>
        <dbReference type="PROSITE" id="PS50110"/>
    </source>
</evidence>
<dbReference type="SUPFAM" id="SSF52172">
    <property type="entry name" value="CheY-like"/>
    <property type="match status" value="1"/>
</dbReference>
<dbReference type="InterPro" id="IPR013655">
    <property type="entry name" value="PAS_fold_3"/>
</dbReference>
<evidence type="ECO:0000256" key="4">
    <source>
        <dbReference type="ARBA" id="ARBA00022553"/>
    </source>
</evidence>
<dbReference type="InterPro" id="IPR001789">
    <property type="entry name" value="Sig_transdc_resp-reg_receiver"/>
</dbReference>
<dbReference type="SMART" id="SM00304">
    <property type="entry name" value="HAMP"/>
    <property type="match status" value="1"/>
</dbReference>
<dbReference type="RefSeq" id="WP_078814933.1">
    <property type="nucleotide sequence ID" value="NZ_FUYE01000014.1"/>
</dbReference>
<feature type="transmembrane region" description="Helical" evidence="9">
    <location>
        <begin position="154"/>
        <end position="175"/>
    </location>
</feature>
<dbReference type="Gene3D" id="1.10.287.130">
    <property type="match status" value="1"/>
</dbReference>
<reference evidence="16" key="1">
    <citation type="submission" date="2017-02" db="EMBL/GenBank/DDBJ databases">
        <authorList>
            <person name="Varghese N."/>
            <person name="Submissions S."/>
        </authorList>
    </citation>
    <scope>NUCLEOTIDE SEQUENCE [LARGE SCALE GENOMIC DNA]</scope>
    <source>
        <strain evidence="16">ATCC 700200</strain>
    </source>
</reference>
<dbReference type="PANTHER" id="PTHR43547:SF2">
    <property type="entry name" value="HYBRID SIGNAL TRANSDUCTION HISTIDINE KINASE C"/>
    <property type="match status" value="1"/>
</dbReference>
<evidence type="ECO:0000256" key="8">
    <source>
        <dbReference type="SAM" id="Coils"/>
    </source>
</evidence>
<dbReference type="Gene3D" id="3.30.565.10">
    <property type="entry name" value="Histidine kinase-like ATPase, C-terminal domain"/>
    <property type="match status" value="1"/>
</dbReference>
<dbReference type="PROSITE" id="PS50885">
    <property type="entry name" value="HAMP"/>
    <property type="match status" value="1"/>
</dbReference>
<keyword evidence="4 7" id="KW-0597">Phosphoprotein</keyword>
<dbReference type="SMART" id="SM00387">
    <property type="entry name" value="HATPase_c"/>
    <property type="match status" value="1"/>
</dbReference>
<dbReference type="GO" id="GO:0000155">
    <property type="term" value="F:phosphorelay sensor kinase activity"/>
    <property type="evidence" value="ECO:0007669"/>
    <property type="project" value="InterPro"/>
</dbReference>
<dbReference type="InterPro" id="IPR001610">
    <property type="entry name" value="PAC"/>
</dbReference>
<dbReference type="Pfam" id="PF00672">
    <property type="entry name" value="HAMP"/>
    <property type="match status" value="1"/>
</dbReference>
<dbReference type="InterPro" id="IPR000014">
    <property type="entry name" value="PAS"/>
</dbReference>
<dbReference type="Pfam" id="PF08447">
    <property type="entry name" value="PAS_3"/>
    <property type="match status" value="1"/>
</dbReference>
<keyword evidence="8" id="KW-0175">Coiled coil</keyword>
<dbReference type="SUPFAM" id="SSF55874">
    <property type="entry name" value="ATPase domain of HSP90 chaperone/DNA topoisomerase II/histidine kinase"/>
    <property type="match status" value="1"/>
</dbReference>
<dbReference type="EC" id="2.7.13.3" evidence="3"/>